<accession>A0AAV6UA99</accession>
<evidence type="ECO:0000313" key="3">
    <source>
        <dbReference type="Proteomes" id="UP000827092"/>
    </source>
</evidence>
<feature type="region of interest" description="Disordered" evidence="1">
    <location>
        <begin position="27"/>
        <end position="66"/>
    </location>
</feature>
<reference evidence="2 3" key="1">
    <citation type="journal article" date="2022" name="Nat. Ecol. Evol.">
        <title>A masculinizing supergene underlies an exaggerated male reproductive morph in a spider.</title>
        <authorList>
            <person name="Hendrickx F."/>
            <person name="De Corte Z."/>
            <person name="Sonet G."/>
            <person name="Van Belleghem S.M."/>
            <person name="Kostlbacher S."/>
            <person name="Vangestel C."/>
        </authorList>
    </citation>
    <scope>NUCLEOTIDE SEQUENCE [LARGE SCALE GENOMIC DNA]</scope>
    <source>
        <strain evidence="2">W744_W776</strain>
    </source>
</reference>
<dbReference type="AlphaFoldDB" id="A0AAV6UA99"/>
<gene>
    <name evidence="2" type="ORF">JTE90_024450</name>
</gene>
<keyword evidence="3" id="KW-1185">Reference proteome</keyword>
<comment type="caution">
    <text evidence="2">The sequence shown here is derived from an EMBL/GenBank/DDBJ whole genome shotgun (WGS) entry which is preliminary data.</text>
</comment>
<proteinExistence type="predicted"/>
<evidence type="ECO:0000313" key="2">
    <source>
        <dbReference type="EMBL" id="KAG8181154.1"/>
    </source>
</evidence>
<feature type="compositionally biased region" description="Basic and acidic residues" evidence="1">
    <location>
        <begin position="54"/>
        <end position="66"/>
    </location>
</feature>
<evidence type="ECO:0000256" key="1">
    <source>
        <dbReference type="SAM" id="MobiDB-lite"/>
    </source>
</evidence>
<dbReference type="Proteomes" id="UP000827092">
    <property type="component" value="Unassembled WGS sequence"/>
</dbReference>
<dbReference type="EMBL" id="JAFNEN010000531">
    <property type="protein sequence ID" value="KAG8181154.1"/>
    <property type="molecule type" value="Genomic_DNA"/>
</dbReference>
<sequence length="143" mass="16290">MTLFLIRSRSKLTFSNFQKTSFPANRSFQQTRKKNHVSSKIVPEVTADTSAGSERGKLKSREERMERCRLPLLQKQDEDGEREIGIQSSRSSLDLRFRMRGSAANHGPPSVAMVTPHPHPSSPPFHLPHLLFGVFPLFFLLFL</sequence>
<protein>
    <submittedName>
        <fullName evidence="2">Uncharacterized protein</fullName>
    </submittedName>
</protein>
<organism evidence="2 3">
    <name type="scientific">Oedothorax gibbosus</name>
    <dbReference type="NCBI Taxonomy" id="931172"/>
    <lineage>
        <taxon>Eukaryota</taxon>
        <taxon>Metazoa</taxon>
        <taxon>Ecdysozoa</taxon>
        <taxon>Arthropoda</taxon>
        <taxon>Chelicerata</taxon>
        <taxon>Arachnida</taxon>
        <taxon>Araneae</taxon>
        <taxon>Araneomorphae</taxon>
        <taxon>Entelegynae</taxon>
        <taxon>Araneoidea</taxon>
        <taxon>Linyphiidae</taxon>
        <taxon>Erigoninae</taxon>
        <taxon>Oedothorax</taxon>
    </lineage>
</organism>
<name>A0AAV6UA99_9ARAC</name>